<evidence type="ECO:0000313" key="1">
    <source>
        <dbReference type="EMBL" id="SJM89851.1"/>
    </source>
</evidence>
<protein>
    <submittedName>
        <fullName evidence="1">Uncharacterized protein</fullName>
    </submittedName>
</protein>
<dbReference type="AlphaFoldDB" id="A0A1R4H0V3"/>
<name>A0A1R4H0V3_9GAMM</name>
<gene>
    <name evidence="1" type="ORF">CRENPOLYSF1_1230027</name>
</gene>
<dbReference type="EMBL" id="FUKI01000028">
    <property type="protein sequence ID" value="SJM89851.1"/>
    <property type="molecule type" value="Genomic_DNA"/>
</dbReference>
<organism evidence="1 2">
    <name type="scientific">Crenothrix polyspora</name>
    <dbReference type="NCBI Taxonomy" id="360316"/>
    <lineage>
        <taxon>Bacteria</taxon>
        <taxon>Pseudomonadati</taxon>
        <taxon>Pseudomonadota</taxon>
        <taxon>Gammaproteobacteria</taxon>
        <taxon>Methylococcales</taxon>
        <taxon>Crenotrichaceae</taxon>
        <taxon>Crenothrix</taxon>
    </lineage>
</organism>
<evidence type="ECO:0000313" key="2">
    <source>
        <dbReference type="Proteomes" id="UP000195667"/>
    </source>
</evidence>
<accession>A0A1R4H0V3</accession>
<sequence length="42" mass="5001">MDYIDSLVRVALFQSLLSTLKGRFNPDWRELTYCNNILYSML</sequence>
<reference evidence="2" key="1">
    <citation type="submission" date="2017-02" db="EMBL/GenBank/DDBJ databases">
        <authorList>
            <person name="Daims H."/>
        </authorList>
    </citation>
    <scope>NUCLEOTIDE SEQUENCE [LARGE SCALE GENOMIC DNA]</scope>
</reference>
<dbReference type="Proteomes" id="UP000195667">
    <property type="component" value="Unassembled WGS sequence"/>
</dbReference>
<proteinExistence type="predicted"/>
<keyword evidence="2" id="KW-1185">Reference proteome</keyword>